<reference evidence="13 14" key="1">
    <citation type="submission" date="2018-05" db="EMBL/GenBank/DDBJ databases">
        <title>Acuticoccus sediminis sp. nov., isolated from deep-sea sediment of Indian Ocean.</title>
        <authorList>
            <person name="Liu X."/>
            <person name="Lai Q."/>
            <person name="Du Y."/>
            <person name="Sun F."/>
            <person name="Zhang X."/>
            <person name="Wang S."/>
            <person name="Shao Z."/>
        </authorList>
    </citation>
    <scope>NUCLEOTIDE SEQUENCE [LARGE SCALE GENOMIC DNA]</scope>
    <source>
        <strain evidence="13 14">PTG4-2</strain>
    </source>
</reference>
<keyword evidence="11" id="KW-0175">Coiled coil</keyword>
<evidence type="ECO:0000313" key="13">
    <source>
        <dbReference type="EMBL" id="RAI03114.1"/>
    </source>
</evidence>
<sequence>MLAMRLAHLWPGRASATIEGPCMDSHIRFALHLSGELCGKGIDDEEDVAALVSGEAPVWLHLSADHPDTNEWIKEHLSYLGAPVREALLEPETRPRALWTGSGLMVILRVINFRENEDPEDMVPVRIWLDEHRIVSLSSAGVQSISHVAKLVRSGAGPRTPVGLLSRIVEEVTDRIEKHAAALEDRVDELETETITNPREEIRRSVAAQRLALTELWRYIPPQREAVRAIAHAGEPLLDETGSTSILEQHDQLTRVSELLAAQRERLQTIRDELGSAQAELLNRNLYVLSVISAIFLPLGFMTGLMGINMGGIPGAHSSLGFWVFAVLMILVAVGMLVALRRARML</sequence>
<keyword evidence="9" id="KW-0406">Ion transport</keyword>
<dbReference type="SUPFAM" id="SSF143865">
    <property type="entry name" value="CorA soluble domain-like"/>
    <property type="match status" value="1"/>
</dbReference>
<keyword evidence="7" id="KW-0862">Zinc</keyword>
<dbReference type="InterPro" id="IPR002523">
    <property type="entry name" value="MgTranspt_CorA/ZnTranspt_ZntB"/>
</dbReference>
<comment type="caution">
    <text evidence="13">The sequence shown here is derived from an EMBL/GenBank/DDBJ whole genome shotgun (WGS) entry which is preliminary data.</text>
</comment>
<keyword evidence="4" id="KW-1003">Cell membrane</keyword>
<keyword evidence="14" id="KW-1185">Reference proteome</keyword>
<keyword evidence="6 12" id="KW-0812">Transmembrane</keyword>
<keyword evidence="8 12" id="KW-1133">Transmembrane helix</keyword>
<dbReference type="Proteomes" id="UP000249590">
    <property type="component" value="Unassembled WGS sequence"/>
</dbReference>
<evidence type="ECO:0000256" key="2">
    <source>
        <dbReference type="ARBA" id="ARBA00009765"/>
    </source>
</evidence>
<dbReference type="Pfam" id="PF01544">
    <property type="entry name" value="CorA"/>
    <property type="match status" value="1"/>
</dbReference>
<accession>A0A8B2NZI7</accession>
<evidence type="ECO:0000313" key="14">
    <source>
        <dbReference type="Proteomes" id="UP000249590"/>
    </source>
</evidence>
<dbReference type="SUPFAM" id="SSF144083">
    <property type="entry name" value="Magnesium transport protein CorA, transmembrane region"/>
    <property type="match status" value="1"/>
</dbReference>
<protein>
    <submittedName>
        <fullName evidence="13">Zinc transporter ZntB</fullName>
    </submittedName>
</protein>
<comment type="similarity">
    <text evidence="2">Belongs to the CorA metal ion transporter (MIT) (TC 1.A.35) family.</text>
</comment>
<evidence type="ECO:0000256" key="11">
    <source>
        <dbReference type="SAM" id="Coils"/>
    </source>
</evidence>
<feature type="transmembrane region" description="Helical" evidence="12">
    <location>
        <begin position="286"/>
        <end position="308"/>
    </location>
</feature>
<feature type="coiled-coil region" evidence="11">
    <location>
        <begin position="253"/>
        <end position="280"/>
    </location>
</feature>
<dbReference type="GO" id="GO:0015095">
    <property type="term" value="F:magnesium ion transmembrane transporter activity"/>
    <property type="evidence" value="ECO:0007669"/>
    <property type="project" value="TreeGrafter"/>
</dbReference>
<evidence type="ECO:0000256" key="3">
    <source>
        <dbReference type="ARBA" id="ARBA00022448"/>
    </source>
</evidence>
<dbReference type="Gene3D" id="3.30.460.20">
    <property type="entry name" value="CorA soluble domain-like"/>
    <property type="match status" value="1"/>
</dbReference>
<comment type="subcellular location">
    <subcellularLocation>
        <location evidence="1">Cell membrane</location>
        <topology evidence="1">Multi-pass membrane protein</topology>
    </subcellularLocation>
</comment>
<keyword evidence="5" id="KW-0997">Cell inner membrane</keyword>
<evidence type="ECO:0000256" key="10">
    <source>
        <dbReference type="ARBA" id="ARBA00023136"/>
    </source>
</evidence>
<dbReference type="EMBL" id="QHHQ01000001">
    <property type="protein sequence ID" value="RAI03114.1"/>
    <property type="molecule type" value="Genomic_DNA"/>
</dbReference>
<organism evidence="13 14">
    <name type="scientific">Acuticoccus sediminis</name>
    <dbReference type="NCBI Taxonomy" id="2184697"/>
    <lineage>
        <taxon>Bacteria</taxon>
        <taxon>Pseudomonadati</taxon>
        <taxon>Pseudomonadota</taxon>
        <taxon>Alphaproteobacteria</taxon>
        <taxon>Hyphomicrobiales</taxon>
        <taxon>Amorphaceae</taxon>
        <taxon>Acuticoccus</taxon>
    </lineage>
</organism>
<dbReference type="GO" id="GO:0015087">
    <property type="term" value="F:cobalt ion transmembrane transporter activity"/>
    <property type="evidence" value="ECO:0007669"/>
    <property type="project" value="TreeGrafter"/>
</dbReference>
<evidence type="ECO:0000256" key="1">
    <source>
        <dbReference type="ARBA" id="ARBA00004651"/>
    </source>
</evidence>
<dbReference type="PANTHER" id="PTHR46494">
    <property type="entry name" value="CORA FAMILY METAL ION TRANSPORTER (EUROFUNG)"/>
    <property type="match status" value="1"/>
</dbReference>
<evidence type="ECO:0000256" key="6">
    <source>
        <dbReference type="ARBA" id="ARBA00022692"/>
    </source>
</evidence>
<feature type="transmembrane region" description="Helical" evidence="12">
    <location>
        <begin position="320"/>
        <end position="340"/>
    </location>
</feature>
<evidence type="ECO:0000256" key="8">
    <source>
        <dbReference type="ARBA" id="ARBA00022989"/>
    </source>
</evidence>
<keyword evidence="10 12" id="KW-0472">Membrane</keyword>
<dbReference type="InterPro" id="IPR045861">
    <property type="entry name" value="CorA_cytoplasmic_dom"/>
</dbReference>
<dbReference type="PANTHER" id="PTHR46494:SF3">
    <property type="entry name" value="ZINC TRANSPORT PROTEIN ZNTB"/>
    <property type="match status" value="1"/>
</dbReference>
<dbReference type="GO" id="GO:0050897">
    <property type="term" value="F:cobalt ion binding"/>
    <property type="evidence" value="ECO:0007669"/>
    <property type="project" value="TreeGrafter"/>
</dbReference>
<keyword evidence="3" id="KW-0813">Transport</keyword>
<name>A0A8B2NZI7_9HYPH</name>
<dbReference type="AlphaFoldDB" id="A0A8B2NZI7"/>
<dbReference type="GO" id="GO:0005886">
    <property type="term" value="C:plasma membrane"/>
    <property type="evidence" value="ECO:0007669"/>
    <property type="project" value="UniProtKB-SubCell"/>
</dbReference>
<proteinExistence type="inferred from homology"/>
<evidence type="ECO:0000256" key="5">
    <source>
        <dbReference type="ARBA" id="ARBA00022519"/>
    </source>
</evidence>
<evidence type="ECO:0000256" key="9">
    <source>
        <dbReference type="ARBA" id="ARBA00023065"/>
    </source>
</evidence>
<evidence type="ECO:0000256" key="4">
    <source>
        <dbReference type="ARBA" id="ARBA00022475"/>
    </source>
</evidence>
<dbReference type="InterPro" id="IPR045863">
    <property type="entry name" value="CorA_TM1_TM2"/>
</dbReference>
<dbReference type="Gene3D" id="1.20.58.340">
    <property type="entry name" value="Magnesium transport protein CorA, transmembrane region"/>
    <property type="match status" value="2"/>
</dbReference>
<gene>
    <name evidence="13" type="ORF">DLJ53_00880</name>
</gene>
<dbReference type="GO" id="GO:0000287">
    <property type="term" value="F:magnesium ion binding"/>
    <property type="evidence" value="ECO:0007669"/>
    <property type="project" value="TreeGrafter"/>
</dbReference>
<evidence type="ECO:0000256" key="7">
    <source>
        <dbReference type="ARBA" id="ARBA00022833"/>
    </source>
</evidence>
<evidence type="ECO:0000256" key="12">
    <source>
        <dbReference type="SAM" id="Phobius"/>
    </source>
</evidence>